<dbReference type="InterPro" id="IPR040086">
    <property type="entry name" value="MJ0683-like"/>
</dbReference>
<evidence type="ECO:0000313" key="7">
    <source>
        <dbReference type="Proteomes" id="UP001141327"/>
    </source>
</evidence>
<keyword evidence="3" id="KW-0411">Iron-sulfur</keyword>
<proteinExistence type="predicted"/>
<dbReference type="SFLD" id="SFLDS00029">
    <property type="entry name" value="Radical_SAM"/>
    <property type="match status" value="1"/>
</dbReference>
<keyword evidence="1" id="KW-0479">Metal-binding</keyword>
<dbReference type="InterPro" id="IPR007197">
    <property type="entry name" value="rSAM"/>
</dbReference>
<gene>
    <name evidence="6" type="ORF">PAPYR_8492</name>
</gene>
<feature type="region of interest" description="Disordered" evidence="4">
    <location>
        <begin position="367"/>
        <end position="418"/>
    </location>
</feature>
<dbReference type="PANTHER" id="PTHR43432:SF3">
    <property type="entry name" value="SLR0285 PROTEIN"/>
    <property type="match status" value="1"/>
</dbReference>
<evidence type="ECO:0000256" key="1">
    <source>
        <dbReference type="ARBA" id="ARBA00022723"/>
    </source>
</evidence>
<evidence type="ECO:0000256" key="4">
    <source>
        <dbReference type="SAM" id="MobiDB-lite"/>
    </source>
</evidence>
<dbReference type="Gene3D" id="3.80.30.30">
    <property type="match status" value="1"/>
</dbReference>
<evidence type="ECO:0000313" key="6">
    <source>
        <dbReference type="EMBL" id="KAJ4456312.1"/>
    </source>
</evidence>
<name>A0ABQ8UAH3_9EUKA</name>
<dbReference type="Pfam" id="PF04055">
    <property type="entry name" value="Radical_SAM"/>
    <property type="match status" value="1"/>
</dbReference>
<dbReference type="EMBL" id="JAPMOS010000074">
    <property type="protein sequence ID" value="KAJ4456312.1"/>
    <property type="molecule type" value="Genomic_DNA"/>
</dbReference>
<dbReference type="SUPFAM" id="SSF102114">
    <property type="entry name" value="Radical SAM enzymes"/>
    <property type="match status" value="1"/>
</dbReference>
<dbReference type="PANTHER" id="PTHR43432">
    <property type="entry name" value="SLR0285 PROTEIN"/>
    <property type="match status" value="1"/>
</dbReference>
<evidence type="ECO:0000256" key="3">
    <source>
        <dbReference type="ARBA" id="ARBA00023014"/>
    </source>
</evidence>
<organism evidence="6 7">
    <name type="scientific">Paratrimastix pyriformis</name>
    <dbReference type="NCBI Taxonomy" id="342808"/>
    <lineage>
        <taxon>Eukaryota</taxon>
        <taxon>Metamonada</taxon>
        <taxon>Preaxostyla</taxon>
        <taxon>Paratrimastigidae</taxon>
        <taxon>Paratrimastix</taxon>
    </lineage>
</organism>
<protein>
    <submittedName>
        <fullName evidence="6">Radical SAM protein</fullName>
    </submittedName>
</protein>
<keyword evidence="7" id="KW-1185">Reference proteome</keyword>
<dbReference type="SFLD" id="SFLDG01084">
    <property type="entry name" value="Uncharacterised_Radical_SAM_Su"/>
    <property type="match status" value="1"/>
</dbReference>
<comment type="caution">
    <text evidence="6">The sequence shown here is derived from an EMBL/GenBank/DDBJ whole genome shotgun (WGS) entry which is preliminary data.</text>
</comment>
<reference evidence="6" key="1">
    <citation type="journal article" date="2022" name="bioRxiv">
        <title>Genomics of Preaxostyla Flagellates Illuminates Evolutionary Transitions and the Path Towards Mitochondrial Loss.</title>
        <authorList>
            <person name="Novak L.V.F."/>
            <person name="Treitli S.C."/>
            <person name="Pyrih J."/>
            <person name="Halakuc P."/>
            <person name="Pipaliya S.V."/>
            <person name="Vacek V."/>
            <person name="Brzon O."/>
            <person name="Soukal P."/>
            <person name="Eme L."/>
            <person name="Dacks J.B."/>
            <person name="Karnkowska A."/>
            <person name="Elias M."/>
            <person name="Hampl V."/>
        </authorList>
    </citation>
    <scope>NUCLEOTIDE SEQUENCE</scope>
    <source>
        <strain evidence="6">RCP-MX</strain>
    </source>
</reference>
<feature type="domain" description="Radical SAM core" evidence="5">
    <location>
        <begin position="49"/>
        <end position="214"/>
    </location>
</feature>
<evidence type="ECO:0000256" key="2">
    <source>
        <dbReference type="ARBA" id="ARBA00023004"/>
    </source>
</evidence>
<dbReference type="InterPro" id="IPR058240">
    <property type="entry name" value="rSAM_sf"/>
</dbReference>
<dbReference type="Proteomes" id="UP001141327">
    <property type="component" value="Unassembled WGS sequence"/>
</dbReference>
<evidence type="ECO:0000259" key="5">
    <source>
        <dbReference type="Pfam" id="PF04055"/>
    </source>
</evidence>
<keyword evidence="2" id="KW-0408">Iron</keyword>
<accession>A0ABQ8UAH3</accession>
<sequence length="418" mass="44813">MEPPEPPPPPPHHPSPLPQQFTCTHDTRKSKILTPTRALQCLPSNFATVNVSAGCVHQCVYCFAAGYRHSPADGTICRVYDNLTEFMEEELASGRRPARLHLSPSCDPFQPIPEVQSVSEQLIRQALAHHIPAHFITKGVLIHRPFREYLVAHHEQVFMTVGLITLDPALQTLLEPGAAPPQARLAQAQWAVSHGIHCAVRVVPVLPGVTDTDAQMRALFTAIHATGVRIVSLSYLFLRPHVRDALTQAAQAHPELRPALAAFEHSVPMKLGGRGGAIEAMPAEWRAREYRRLVALAHECSGGALRVKICLCKNMDLPDQCCNCDMAGPVLSPAPAPVAPAGATKEQGAPLPDLEALVLPAALTPPGGDEETCGCGEGAALGDTMLSDEEDDAQPEQQAAPTADGDSCAHGAGERPRE</sequence>